<dbReference type="PANTHER" id="PTHR31635:SF196">
    <property type="entry name" value="REVERSE TRANSCRIPTASE DOMAIN-CONTAINING PROTEIN-RELATED"/>
    <property type="match status" value="1"/>
</dbReference>
<dbReference type="STRING" id="69332.A0A388JLT7"/>
<keyword evidence="1" id="KW-1133">Transmembrane helix</keyword>
<dbReference type="InterPro" id="IPR000477">
    <property type="entry name" value="RT_dom"/>
</dbReference>
<keyword evidence="4" id="KW-1185">Reference proteome</keyword>
<comment type="caution">
    <text evidence="3">The sequence shown here is derived from an EMBL/GenBank/DDBJ whole genome shotgun (WGS) entry which is preliminary data.</text>
</comment>
<name>A0A388JLT7_CHABU</name>
<feature type="transmembrane region" description="Helical" evidence="1">
    <location>
        <begin position="293"/>
        <end position="312"/>
    </location>
</feature>
<dbReference type="Pfam" id="PF00078">
    <property type="entry name" value="RVT_1"/>
    <property type="match status" value="1"/>
</dbReference>
<evidence type="ECO:0000313" key="4">
    <source>
        <dbReference type="Proteomes" id="UP000265515"/>
    </source>
</evidence>
<dbReference type="Proteomes" id="UP000265515">
    <property type="component" value="Unassembled WGS sequence"/>
</dbReference>
<dbReference type="OMA" id="IDIMWAV"/>
<reference evidence="3 4" key="1">
    <citation type="journal article" date="2018" name="Cell">
        <title>The Chara Genome: Secondary Complexity and Implications for Plant Terrestrialization.</title>
        <authorList>
            <person name="Nishiyama T."/>
            <person name="Sakayama H."/>
            <person name="Vries J.D."/>
            <person name="Buschmann H."/>
            <person name="Saint-Marcoux D."/>
            <person name="Ullrich K.K."/>
            <person name="Haas F.B."/>
            <person name="Vanderstraeten L."/>
            <person name="Becker D."/>
            <person name="Lang D."/>
            <person name="Vosolsobe S."/>
            <person name="Rombauts S."/>
            <person name="Wilhelmsson P.K.I."/>
            <person name="Janitza P."/>
            <person name="Kern R."/>
            <person name="Heyl A."/>
            <person name="Rumpler F."/>
            <person name="Villalobos L.I.A.C."/>
            <person name="Clay J.M."/>
            <person name="Skokan R."/>
            <person name="Toyoda A."/>
            <person name="Suzuki Y."/>
            <person name="Kagoshima H."/>
            <person name="Schijlen E."/>
            <person name="Tajeshwar N."/>
            <person name="Catarino B."/>
            <person name="Hetherington A.J."/>
            <person name="Saltykova A."/>
            <person name="Bonnot C."/>
            <person name="Breuninger H."/>
            <person name="Symeonidi A."/>
            <person name="Radhakrishnan G.V."/>
            <person name="Van Nieuwerburgh F."/>
            <person name="Deforce D."/>
            <person name="Chang C."/>
            <person name="Karol K.G."/>
            <person name="Hedrich R."/>
            <person name="Ulvskov P."/>
            <person name="Glockner G."/>
            <person name="Delwiche C.F."/>
            <person name="Petrasek J."/>
            <person name="Van de Peer Y."/>
            <person name="Friml J."/>
            <person name="Beilby M."/>
            <person name="Dolan L."/>
            <person name="Kohara Y."/>
            <person name="Sugano S."/>
            <person name="Fujiyama A."/>
            <person name="Delaux P.-M."/>
            <person name="Quint M."/>
            <person name="TheiBen G."/>
            <person name="Hagemann M."/>
            <person name="Harholt J."/>
            <person name="Dunand C."/>
            <person name="Zachgo S."/>
            <person name="Langdale J."/>
            <person name="Maumus F."/>
            <person name="Straeten D.V.D."/>
            <person name="Gould S.B."/>
            <person name="Rensing S.A."/>
        </authorList>
    </citation>
    <scope>NUCLEOTIDE SEQUENCE [LARGE SCALE GENOMIC DNA]</scope>
    <source>
        <strain evidence="3 4">S276</strain>
    </source>
</reference>
<dbReference type="SUPFAM" id="SSF56672">
    <property type="entry name" value="DNA/RNA polymerases"/>
    <property type="match status" value="1"/>
</dbReference>
<evidence type="ECO:0000256" key="1">
    <source>
        <dbReference type="SAM" id="Phobius"/>
    </source>
</evidence>
<dbReference type="AlphaFoldDB" id="A0A388JLT7"/>
<evidence type="ECO:0000259" key="2">
    <source>
        <dbReference type="PROSITE" id="PS50878"/>
    </source>
</evidence>
<dbReference type="EMBL" id="BFEA01000001">
    <property type="protein sequence ID" value="GBG58767.1"/>
    <property type="molecule type" value="Genomic_DNA"/>
</dbReference>
<gene>
    <name evidence="3" type="ORF">CBR_g167</name>
</gene>
<feature type="domain" description="Reverse transcriptase" evidence="2">
    <location>
        <begin position="1"/>
        <end position="261"/>
    </location>
</feature>
<proteinExistence type="predicted"/>
<keyword evidence="1" id="KW-0812">Transmembrane</keyword>
<dbReference type="Gramene" id="GBG58767">
    <property type="protein sequence ID" value="GBG58767"/>
    <property type="gene ID" value="CBR_g167"/>
</dbReference>
<protein>
    <recommendedName>
        <fullName evidence="2">Reverse transcriptase domain-containing protein</fullName>
    </recommendedName>
</protein>
<dbReference type="PANTHER" id="PTHR31635">
    <property type="entry name" value="REVERSE TRANSCRIPTASE DOMAIN-CONTAINING PROTEIN-RELATED"/>
    <property type="match status" value="1"/>
</dbReference>
<organism evidence="3 4">
    <name type="scientific">Chara braunii</name>
    <name type="common">Braun's stonewort</name>
    <dbReference type="NCBI Taxonomy" id="69332"/>
    <lineage>
        <taxon>Eukaryota</taxon>
        <taxon>Viridiplantae</taxon>
        <taxon>Streptophyta</taxon>
        <taxon>Charophyceae</taxon>
        <taxon>Charales</taxon>
        <taxon>Characeae</taxon>
        <taxon>Chara</taxon>
    </lineage>
</organism>
<dbReference type="CDD" id="cd01650">
    <property type="entry name" value="RT_nLTR_like"/>
    <property type="match status" value="1"/>
</dbReference>
<sequence>MSRGVISLLFKKGDRSEVRNWRPISLLNVGYKLLAKTLANHLAKFLLNLVQRDQGAFVQGRSIFENILTAIEALELVDREEANVAVLLLDLEKAYDRVNWPFVLTTLKVVGFGDQFCSWVKALYCFSTAAVCVNGQFSEEFCLTQSLRQGCPLAPLLFVLHLEPLLCNIRCHPEITGLMLHNGRESRVKALADDLFAILQNSYRSLDALKSCLVKFGELSEAAVNWNKSVFFLPRRFSLSVQWGMERVPEEAAERFLGVQVALGDCSSSQDLILQERVTKRVRSWGRGRHLSIIGRALVVMVSAFALLWYVAAVRRIAPSTLKTVRGVARRFIWKPDSKEDTGFISKVACDSICLPREEGGLALIDPALQNSALLGKWLVRVATGDQEADWLLLAEILLAKDWELVRPRDVWVAIMTDTFCRRRPNSRFWRDVLLAWKKVTPNLLRPPKTKEEVKRWPLFENQWITDDDGQWFSLEKKPGNFALSWLRKGVSTVGDLWDSLTNQWKSPQELKVVLGQLPEQETRATLLRSAIPGEWKEILGPSGVDKPGTW</sequence>
<evidence type="ECO:0000313" key="3">
    <source>
        <dbReference type="EMBL" id="GBG58767.1"/>
    </source>
</evidence>
<dbReference type="OrthoDB" id="6142323at2759"/>
<keyword evidence="1" id="KW-0472">Membrane</keyword>
<accession>A0A388JLT7</accession>
<dbReference type="InterPro" id="IPR043502">
    <property type="entry name" value="DNA/RNA_pol_sf"/>
</dbReference>
<dbReference type="PROSITE" id="PS50878">
    <property type="entry name" value="RT_POL"/>
    <property type="match status" value="1"/>
</dbReference>